<evidence type="ECO:0000313" key="1">
    <source>
        <dbReference type="EMBL" id="CBN77113.1"/>
    </source>
</evidence>
<dbReference type="Proteomes" id="UP000002630">
    <property type="component" value="Linkage Group LG20"/>
</dbReference>
<organism evidence="1 2">
    <name type="scientific">Ectocarpus siliculosus</name>
    <name type="common">Brown alga</name>
    <name type="synonym">Conferva siliculosa</name>
    <dbReference type="NCBI Taxonomy" id="2880"/>
    <lineage>
        <taxon>Eukaryota</taxon>
        <taxon>Sar</taxon>
        <taxon>Stramenopiles</taxon>
        <taxon>Ochrophyta</taxon>
        <taxon>PX clade</taxon>
        <taxon>Phaeophyceae</taxon>
        <taxon>Ectocarpales</taxon>
        <taxon>Ectocarpaceae</taxon>
        <taxon>Ectocarpus</taxon>
    </lineage>
</organism>
<name>D8LLB5_ECTSI</name>
<dbReference type="InParanoid" id="D8LLB5"/>
<accession>D8LLB5</accession>
<proteinExistence type="predicted"/>
<evidence type="ECO:0000313" key="2">
    <source>
        <dbReference type="Proteomes" id="UP000002630"/>
    </source>
</evidence>
<keyword evidence="2" id="KW-1185">Reference proteome</keyword>
<dbReference type="EMBL" id="FN648553">
    <property type="protein sequence ID" value="CBN77113.1"/>
    <property type="molecule type" value="Genomic_DNA"/>
</dbReference>
<gene>
    <name evidence="1" type="ORF">Esi_0036_0056</name>
</gene>
<dbReference type="AlphaFoldDB" id="D8LLB5"/>
<dbReference type="OrthoDB" id="195665at2759"/>
<sequence length="125" mass="14240">MLYSTVPGPSSGRLGPFVGDVFQDIRPDEKRIINILELGPSWALRGALEADVEVLDGSNWAISFDVVYNNFAGVKVQEKKFDPAVTERRIWSMTYLDDGFRILYGRQEAMSAEESFIFVMERDRQ</sequence>
<protein>
    <submittedName>
        <fullName evidence="1">Uncharacterized protein</fullName>
    </submittedName>
</protein>
<reference evidence="1 2" key="1">
    <citation type="journal article" date="2010" name="Nature">
        <title>The Ectocarpus genome and the independent evolution of multicellularity in brown algae.</title>
        <authorList>
            <person name="Cock J.M."/>
            <person name="Sterck L."/>
            <person name="Rouze P."/>
            <person name="Scornet D."/>
            <person name="Allen A.E."/>
            <person name="Amoutzias G."/>
            <person name="Anthouard V."/>
            <person name="Artiguenave F."/>
            <person name="Aury J.M."/>
            <person name="Badger J.H."/>
            <person name="Beszteri B."/>
            <person name="Billiau K."/>
            <person name="Bonnet E."/>
            <person name="Bothwell J.H."/>
            <person name="Bowler C."/>
            <person name="Boyen C."/>
            <person name="Brownlee C."/>
            <person name="Carrano C.J."/>
            <person name="Charrier B."/>
            <person name="Cho G.Y."/>
            <person name="Coelho S.M."/>
            <person name="Collen J."/>
            <person name="Corre E."/>
            <person name="Da Silva C."/>
            <person name="Delage L."/>
            <person name="Delaroque N."/>
            <person name="Dittami S.M."/>
            <person name="Doulbeau S."/>
            <person name="Elias M."/>
            <person name="Farnham G."/>
            <person name="Gachon C.M."/>
            <person name="Gschloessl B."/>
            <person name="Heesch S."/>
            <person name="Jabbari K."/>
            <person name="Jubin C."/>
            <person name="Kawai H."/>
            <person name="Kimura K."/>
            <person name="Kloareg B."/>
            <person name="Kupper F.C."/>
            <person name="Lang D."/>
            <person name="Le Bail A."/>
            <person name="Leblanc C."/>
            <person name="Lerouge P."/>
            <person name="Lohr M."/>
            <person name="Lopez P.J."/>
            <person name="Martens C."/>
            <person name="Maumus F."/>
            <person name="Michel G."/>
            <person name="Miranda-Saavedra D."/>
            <person name="Morales J."/>
            <person name="Moreau H."/>
            <person name="Motomura T."/>
            <person name="Nagasato C."/>
            <person name="Napoli C.A."/>
            <person name="Nelson D.R."/>
            <person name="Nyvall-Collen P."/>
            <person name="Peters A.F."/>
            <person name="Pommier C."/>
            <person name="Potin P."/>
            <person name="Poulain J."/>
            <person name="Quesneville H."/>
            <person name="Read B."/>
            <person name="Rensing S.A."/>
            <person name="Ritter A."/>
            <person name="Rousvoal S."/>
            <person name="Samanta M."/>
            <person name="Samson G."/>
            <person name="Schroeder D.C."/>
            <person name="Segurens B."/>
            <person name="Strittmatter M."/>
            <person name="Tonon T."/>
            <person name="Tregear J.W."/>
            <person name="Valentin K."/>
            <person name="von Dassow P."/>
            <person name="Yamagishi T."/>
            <person name="Van de Peer Y."/>
            <person name="Wincker P."/>
        </authorList>
    </citation>
    <scope>NUCLEOTIDE SEQUENCE [LARGE SCALE GENOMIC DNA]</scope>
    <source>
        <strain evidence="2">Ec32 / CCAP1310/4</strain>
    </source>
</reference>
<dbReference type="EMBL" id="FN649745">
    <property type="protein sequence ID" value="CBN77113.1"/>
    <property type="molecule type" value="Genomic_DNA"/>
</dbReference>